<proteinExistence type="predicted"/>
<feature type="region of interest" description="Disordered" evidence="1">
    <location>
        <begin position="122"/>
        <end position="148"/>
    </location>
</feature>
<feature type="compositionally biased region" description="Basic and acidic residues" evidence="1">
    <location>
        <begin position="122"/>
        <end position="133"/>
    </location>
</feature>
<organism evidence="3 4">
    <name type="scientific">Oculimacula yallundae</name>
    <dbReference type="NCBI Taxonomy" id="86028"/>
    <lineage>
        <taxon>Eukaryota</taxon>
        <taxon>Fungi</taxon>
        <taxon>Dikarya</taxon>
        <taxon>Ascomycota</taxon>
        <taxon>Pezizomycotina</taxon>
        <taxon>Leotiomycetes</taxon>
        <taxon>Helotiales</taxon>
        <taxon>Ploettnerulaceae</taxon>
        <taxon>Oculimacula</taxon>
    </lineage>
</organism>
<feature type="transmembrane region" description="Helical" evidence="2">
    <location>
        <begin position="58"/>
        <end position="77"/>
    </location>
</feature>
<keyword evidence="2" id="KW-1133">Transmembrane helix</keyword>
<feature type="transmembrane region" description="Helical" evidence="2">
    <location>
        <begin position="83"/>
        <end position="103"/>
    </location>
</feature>
<gene>
    <name evidence="3" type="ORF">VTL71DRAFT_9866</name>
</gene>
<evidence type="ECO:0000313" key="3">
    <source>
        <dbReference type="EMBL" id="KAL2060044.1"/>
    </source>
</evidence>
<evidence type="ECO:0000256" key="1">
    <source>
        <dbReference type="SAM" id="MobiDB-lite"/>
    </source>
</evidence>
<name>A0ABR4BQR9_9HELO</name>
<sequence>MTKKNPNRNERKGIAEGDLAKKAADEAADKAVAEAKIPVTERLRRLVPSWAATLTTRFPLGLIVFVKFCAVLFYLVWLAVNKYRLLLCLSLLGLAVVSSVVLFEKAKRMKCKERDDAINKAAAKKEAKKDKGPEGLYTRMRGDGHGVP</sequence>
<accession>A0ABR4BQR9</accession>
<reference evidence="3 4" key="1">
    <citation type="journal article" date="2024" name="Commun. Biol.">
        <title>Comparative genomic analysis of thermophilic fungi reveals convergent evolutionary adaptations and gene losses.</title>
        <authorList>
            <person name="Steindorff A.S."/>
            <person name="Aguilar-Pontes M.V."/>
            <person name="Robinson A.J."/>
            <person name="Andreopoulos B."/>
            <person name="LaButti K."/>
            <person name="Kuo A."/>
            <person name="Mondo S."/>
            <person name="Riley R."/>
            <person name="Otillar R."/>
            <person name="Haridas S."/>
            <person name="Lipzen A."/>
            <person name="Grimwood J."/>
            <person name="Schmutz J."/>
            <person name="Clum A."/>
            <person name="Reid I.D."/>
            <person name="Moisan M.C."/>
            <person name="Butler G."/>
            <person name="Nguyen T.T.M."/>
            <person name="Dewar K."/>
            <person name="Conant G."/>
            <person name="Drula E."/>
            <person name="Henrissat B."/>
            <person name="Hansel C."/>
            <person name="Singer S."/>
            <person name="Hutchinson M.I."/>
            <person name="de Vries R.P."/>
            <person name="Natvig D.O."/>
            <person name="Powell A.J."/>
            <person name="Tsang A."/>
            <person name="Grigoriev I.V."/>
        </authorList>
    </citation>
    <scope>NUCLEOTIDE SEQUENCE [LARGE SCALE GENOMIC DNA]</scope>
    <source>
        <strain evidence="3 4">CBS 494.80</strain>
    </source>
</reference>
<evidence type="ECO:0000256" key="2">
    <source>
        <dbReference type="SAM" id="Phobius"/>
    </source>
</evidence>
<dbReference type="Proteomes" id="UP001595075">
    <property type="component" value="Unassembled WGS sequence"/>
</dbReference>
<keyword evidence="2" id="KW-0472">Membrane</keyword>
<comment type="caution">
    <text evidence="3">The sequence shown here is derived from an EMBL/GenBank/DDBJ whole genome shotgun (WGS) entry which is preliminary data.</text>
</comment>
<keyword evidence="2" id="KW-0812">Transmembrane</keyword>
<evidence type="ECO:0000313" key="4">
    <source>
        <dbReference type="Proteomes" id="UP001595075"/>
    </source>
</evidence>
<keyword evidence="4" id="KW-1185">Reference proteome</keyword>
<protein>
    <submittedName>
        <fullName evidence="3">Uncharacterized protein</fullName>
    </submittedName>
</protein>
<dbReference type="EMBL" id="JAZHXI010000024">
    <property type="protein sequence ID" value="KAL2060044.1"/>
    <property type="molecule type" value="Genomic_DNA"/>
</dbReference>